<accession>A0AAD6C6M2</accession>
<dbReference type="PROSITE" id="PS50157">
    <property type="entry name" value="ZINC_FINGER_C2H2_2"/>
    <property type="match status" value="1"/>
</dbReference>
<dbReference type="InterPro" id="IPR013087">
    <property type="entry name" value="Znf_C2H2_type"/>
</dbReference>
<dbReference type="RefSeq" id="XP_056766480.1">
    <property type="nucleotide sequence ID" value="XM_056907862.1"/>
</dbReference>
<proteinExistence type="predicted"/>
<reference evidence="4" key="1">
    <citation type="submission" date="2022-12" db="EMBL/GenBank/DDBJ databases">
        <authorList>
            <person name="Petersen C."/>
        </authorList>
    </citation>
    <scope>NUCLEOTIDE SEQUENCE</scope>
    <source>
        <strain evidence="4">IBT 16125</strain>
    </source>
</reference>
<keyword evidence="1" id="KW-0479">Metal-binding</keyword>
<dbReference type="AlphaFoldDB" id="A0AAD6C6M2"/>
<evidence type="ECO:0000256" key="1">
    <source>
        <dbReference type="PROSITE-ProRule" id="PRU00042"/>
    </source>
</evidence>
<dbReference type="Proteomes" id="UP001213681">
    <property type="component" value="Unassembled WGS sequence"/>
</dbReference>
<dbReference type="GeneID" id="81598105"/>
<gene>
    <name evidence="4" type="ORF">N7458_004480</name>
</gene>
<dbReference type="GO" id="GO:0008270">
    <property type="term" value="F:zinc ion binding"/>
    <property type="evidence" value="ECO:0007669"/>
    <property type="project" value="UniProtKB-KW"/>
</dbReference>
<dbReference type="Pfam" id="PF00096">
    <property type="entry name" value="zf-C2H2"/>
    <property type="match status" value="1"/>
</dbReference>
<evidence type="ECO:0000313" key="5">
    <source>
        <dbReference type="Proteomes" id="UP001213681"/>
    </source>
</evidence>
<evidence type="ECO:0000313" key="4">
    <source>
        <dbReference type="EMBL" id="KAJ5453524.1"/>
    </source>
</evidence>
<evidence type="ECO:0000259" key="3">
    <source>
        <dbReference type="PROSITE" id="PS50157"/>
    </source>
</evidence>
<keyword evidence="1" id="KW-0862">Zinc</keyword>
<name>A0AAD6C6M2_9EURO</name>
<dbReference type="SUPFAM" id="SSF57667">
    <property type="entry name" value="beta-beta-alpha zinc fingers"/>
    <property type="match status" value="1"/>
</dbReference>
<comment type="caution">
    <text evidence="4">The sequence shown here is derived from an EMBL/GenBank/DDBJ whole genome shotgun (WGS) entry which is preliminary data.</text>
</comment>
<keyword evidence="5" id="KW-1185">Reference proteome</keyword>
<feature type="domain" description="C2H2-type" evidence="3">
    <location>
        <begin position="277"/>
        <end position="304"/>
    </location>
</feature>
<dbReference type="Gene3D" id="3.30.160.60">
    <property type="entry name" value="Classic Zinc Finger"/>
    <property type="match status" value="1"/>
</dbReference>
<dbReference type="EMBL" id="JAPVEA010000005">
    <property type="protein sequence ID" value="KAJ5453524.1"/>
    <property type="molecule type" value="Genomic_DNA"/>
</dbReference>
<feature type="compositionally biased region" description="Low complexity" evidence="2">
    <location>
        <begin position="222"/>
        <end position="231"/>
    </location>
</feature>
<organism evidence="4 5">
    <name type="scientific">Penicillium daleae</name>
    <dbReference type="NCBI Taxonomy" id="63821"/>
    <lineage>
        <taxon>Eukaryota</taxon>
        <taxon>Fungi</taxon>
        <taxon>Dikarya</taxon>
        <taxon>Ascomycota</taxon>
        <taxon>Pezizomycotina</taxon>
        <taxon>Eurotiomycetes</taxon>
        <taxon>Eurotiomycetidae</taxon>
        <taxon>Eurotiales</taxon>
        <taxon>Aspergillaceae</taxon>
        <taxon>Penicillium</taxon>
    </lineage>
</organism>
<sequence>MASPMPELGYSSPVSTTSSHGRVFRANVGLGISDCGLESSYDPMTRYSNQVPFPVNPTMSNNLMSVENIYNLPLEADDFCGRPCYELYNGHPNAPQSSLGFYGAQSMSMTHSYDPAMEVGAGQGAYLGQIHQMTGPWANTPTISAPPTPIQSIPAAADRTMENPWDHGIYMEPNTPFQSQAIPQSRTSNAPIPLANQSSACRPTSEDHIKNIPIVSRSQGLSASESTAEASKTTKRGRKPSVEKGCNCPVCGFYFTRRSNCVAHQKKKHDPTFHRAIPCEECSKSFGRNADLRGHIDTVSGALSIVEKIGADEFWLGSPWDSQARLQMVLSSLYSVGKYGKVSNVS</sequence>
<feature type="region of interest" description="Disordered" evidence="2">
    <location>
        <begin position="218"/>
        <end position="242"/>
    </location>
</feature>
<keyword evidence="1" id="KW-0863">Zinc-finger</keyword>
<protein>
    <recommendedName>
        <fullName evidence="3">C2H2-type domain-containing protein</fullName>
    </recommendedName>
</protein>
<evidence type="ECO:0000256" key="2">
    <source>
        <dbReference type="SAM" id="MobiDB-lite"/>
    </source>
</evidence>
<reference evidence="4" key="2">
    <citation type="journal article" date="2023" name="IMA Fungus">
        <title>Comparative genomic study of the Penicillium genus elucidates a diverse pangenome and 15 lateral gene transfer events.</title>
        <authorList>
            <person name="Petersen C."/>
            <person name="Sorensen T."/>
            <person name="Nielsen M.R."/>
            <person name="Sondergaard T.E."/>
            <person name="Sorensen J.L."/>
            <person name="Fitzpatrick D.A."/>
            <person name="Frisvad J.C."/>
            <person name="Nielsen K.L."/>
        </authorList>
    </citation>
    <scope>NUCLEOTIDE SEQUENCE</scope>
    <source>
        <strain evidence="4">IBT 16125</strain>
    </source>
</reference>
<dbReference type="InterPro" id="IPR036236">
    <property type="entry name" value="Znf_C2H2_sf"/>
</dbReference>